<protein>
    <submittedName>
        <fullName evidence="3">Putative chlorohydrolase/aminohydrolase</fullName>
    </submittedName>
</protein>
<organism evidence="3">
    <name type="scientific">uncultured Sporomusa sp</name>
    <dbReference type="NCBI Taxonomy" id="307249"/>
    <lineage>
        <taxon>Bacteria</taxon>
        <taxon>Bacillati</taxon>
        <taxon>Bacillota</taxon>
        <taxon>Negativicutes</taxon>
        <taxon>Selenomonadales</taxon>
        <taxon>Sporomusaceae</taxon>
        <taxon>Sporomusa</taxon>
        <taxon>environmental samples</taxon>
    </lineage>
</organism>
<dbReference type="GO" id="GO:0016810">
    <property type="term" value="F:hydrolase activity, acting on carbon-nitrogen (but not peptide) bonds"/>
    <property type="evidence" value="ECO:0007669"/>
    <property type="project" value="InterPro"/>
</dbReference>
<dbReference type="SUPFAM" id="SSF51556">
    <property type="entry name" value="Metallo-dependent hydrolases"/>
    <property type="match status" value="1"/>
</dbReference>
<sequence>MLVLKNATVVEFHPASIQAGVDIVIDGSKIAAVGVGAAAKYQAARVLDMQGKLVMPGIVCSHNHFYSGLSRGITANIAPSPDFVSVLKNLWWRLDLAIDEEILYYSGMVCSLEAIRCGTTAVIDHHASPAFLKGSLKTLKKAFEETGLRGITCYETTDRNDGLKEVEAGVQENVDFAKLCESDKQATSGNHLVEAMIGGHAPVTMPDSALKLMADAVRETGRGVHVHVAEDRYDVSHSHHMYGKDVIVRLNDAGLINDKALLVHGVYLSDADIEIINAKDAFLAHNARSNMNNNVGYSTKLPMYKNLVLGTDGMGSDMWEEMKFAFFKHKDAAGPLWPDSYLKFLFNGNELLKRYFAADFGRVAPGYKADLTVLDYQSPTPLVPGNIGGHIAFGMDSRDVTTVIINGKVVLENRQFAFDVSPIYANARKAAQRLWDNMDKLPQ</sequence>
<feature type="domain" description="Amidohydrolase-related" evidence="2">
    <location>
        <begin position="53"/>
        <end position="410"/>
    </location>
</feature>
<evidence type="ECO:0000256" key="1">
    <source>
        <dbReference type="ARBA" id="ARBA00022801"/>
    </source>
</evidence>
<accession>A0A212M0P7</accession>
<dbReference type="RefSeq" id="WP_075756972.1">
    <property type="nucleotide sequence ID" value="NZ_LT608335.1"/>
</dbReference>
<dbReference type="AlphaFoldDB" id="A0A212M0P7"/>
<dbReference type="Gene3D" id="3.20.20.140">
    <property type="entry name" value="Metal-dependent hydrolases"/>
    <property type="match status" value="1"/>
</dbReference>
<evidence type="ECO:0000313" key="3">
    <source>
        <dbReference type="EMBL" id="SCM83414.1"/>
    </source>
</evidence>
<dbReference type="SUPFAM" id="SSF51338">
    <property type="entry name" value="Composite domain of metallo-dependent hydrolases"/>
    <property type="match status" value="1"/>
</dbReference>
<proteinExistence type="predicted"/>
<name>A0A212M0P7_9FIRM</name>
<dbReference type="Pfam" id="PF01979">
    <property type="entry name" value="Amidohydro_1"/>
    <property type="match status" value="1"/>
</dbReference>
<dbReference type="Gene3D" id="2.30.40.10">
    <property type="entry name" value="Urease, subunit C, domain 1"/>
    <property type="match status" value="1"/>
</dbReference>
<dbReference type="NCBIfam" id="TIGR03314">
    <property type="entry name" value="Se_ssnA"/>
    <property type="match status" value="1"/>
</dbReference>
<keyword evidence="1 3" id="KW-0378">Hydrolase</keyword>
<dbReference type="EMBL" id="FMJE01000007">
    <property type="protein sequence ID" value="SCM83414.1"/>
    <property type="molecule type" value="Genomic_DNA"/>
</dbReference>
<dbReference type="NCBIfam" id="NF005540">
    <property type="entry name" value="PRK07203.1"/>
    <property type="match status" value="1"/>
</dbReference>
<dbReference type="InterPro" id="IPR032466">
    <property type="entry name" value="Metal_Hydrolase"/>
</dbReference>
<dbReference type="InterPro" id="IPR006680">
    <property type="entry name" value="Amidohydro-rel"/>
</dbReference>
<dbReference type="InterPro" id="IPR017700">
    <property type="entry name" value="Aminohydrolase_SsnA"/>
</dbReference>
<dbReference type="InterPro" id="IPR011059">
    <property type="entry name" value="Metal-dep_hydrolase_composite"/>
</dbReference>
<dbReference type="PANTHER" id="PTHR43794">
    <property type="entry name" value="AMINOHYDROLASE SSNA-RELATED"/>
    <property type="match status" value="1"/>
</dbReference>
<dbReference type="InterPro" id="IPR050287">
    <property type="entry name" value="MTA/SAH_deaminase"/>
</dbReference>
<reference evidence="3" key="1">
    <citation type="submission" date="2016-08" db="EMBL/GenBank/DDBJ databases">
        <authorList>
            <person name="Seilhamer J.J."/>
        </authorList>
    </citation>
    <scope>NUCLEOTIDE SEQUENCE</scope>
    <source>
        <strain evidence="3">86</strain>
    </source>
</reference>
<gene>
    <name evidence="3" type="primary">ssnA</name>
    <name evidence="3" type="ORF">KL86SPO_70272</name>
</gene>
<evidence type="ECO:0000259" key="2">
    <source>
        <dbReference type="Pfam" id="PF01979"/>
    </source>
</evidence>
<dbReference type="PANTHER" id="PTHR43794:SF11">
    <property type="entry name" value="AMIDOHYDROLASE-RELATED DOMAIN-CONTAINING PROTEIN"/>
    <property type="match status" value="1"/>
</dbReference>